<feature type="domain" description="N-acetyltransferase" evidence="1">
    <location>
        <begin position="6"/>
        <end position="140"/>
    </location>
</feature>
<dbReference type="Gene3D" id="3.40.630.30">
    <property type="match status" value="1"/>
</dbReference>
<dbReference type="PROSITE" id="PS51186">
    <property type="entry name" value="GNAT"/>
    <property type="match status" value="1"/>
</dbReference>
<comment type="caution">
    <text evidence="2">The sequence shown here is derived from an EMBL/GenBank/DDBJ whole genome shotgun (WGS) entry which is preliminary data.</text>
</comment>
<keyword evidence="3" id="KW-1185">Reference proteome</keyword>
<evidence type="ECO:0000313" key="3">
    <source>
        <dbReference type="Proteomes" id="UP000599074"/>
    </source>
</evidence>
<name>A0A8J3T8A3_9ACTN</name>
<sequence length="140" mass="15600">MTLRTARFAELDAATLYALLRLRIDVFVVEQKCPYPELDGRDLEPDTIHLWLDHDGEPASYLRILVDHDAARIGRVCTAPTHRGEGLATRMMAAALDLIGDRPCVLDAQSYLVGFYAGFGFQVSGAEFVEDGIPHVPMRR</sequence>
<evidence type="ECO:0000259" key="1">
    <source>
        <dbReference type="PROSITE" id="PS51186"/>
    </source>
</evidence>
<reference evidence="2" key="1">
    <citation type="submission" date="2021-01" db="EMBL/GenBank/DDBJ databases">
        <title>Whole genome shotgun sequence of Planosporangium mesophilum NBRC 109066.</title>
        <authorList>
            <person name="Komaki H."/>
            <person name="Tamura T."/>
        </authorList>
    </citation>
    <scope>NUCLEOTIDE SEQUENCE</scope>
    <source>
        <strain evidence="2">NBRC 109066</strain>
    </source>
</reference>
<dbReference type="Proteomes" id="UP000599074">
    <property type="component" value="Unassembled WGS sequence"/>
</dbReference>
<dbReference type="GO" id="GO:0016747">
    <property type="term" value="F:acyltransferase activity, transferring groups other than amino-acyl groups"/>
    <property type="evidence" value="ECO:0007669"/>
    <property type="project" value="InterPro"/>
</dbReference>
<protein>
    <submittedName>
        <fullName evidence="2">ElaA protein</fullName>
    </submittedName>
</protein>
<organism evidence="2 3">
    <name type="scientific">Planosporangium mesophilum</name>
    <dbReference type="NCBI Taxonomy" id="689768"/>
    <lineage>
        <taxon>Bacteria</taxon>
        <taxon>Bacillati</taxon>
        <taxon>Actinomycetota</taxon>
        <taxon>Actinomycetes</taxon>
        <taxon>Micromonosporales</taxon>
        <taxon>Micromonosporaceae</taxon>
        <taxon>Planosporangium</taxon>
    </lineage>
</organism>
<evidence type="ECO:0000313" key="2">
    <source>
        <dbReference type="EMBL" id="GII20472.1"/>
    </source>
</evidence>
<dbReference type="CDD" id="cd04301">
    <property type="entry name" value="NAT_SF"/>
    <property type="match status" value="1"/>
</dbReference>
<dbReference type="AlphaFoldDB" id="A0A8J3T8A3"/>
<dbReference type="RefSeq" id="WP_168113223.1">
    <property type="nucleotide sequence ID" value="NZ_BOON01000001.1"/>
</dbReference>
<dbReference type="SUPFAM" id="SSF55729">
    <property type="entry name" value="Acyl-CoA N-acyltransferases (Nat)"/>
    <property type="match status" value="1"/>
</dbReference>
<gene>
    <name evidence="2" type="primary">elaA</name>
    <name evidence="2" type="ORF">Pme01_00690</name>
</gene>
<proteinExistence type="predicted"/>
<dbReference type="Pfam" id="PF13673">
    <property type="entry name" value="Acetyltransf_10"/>
    <property type="match status" value="1"/>
</dbReference>
<dbReference type="InterPro" id="IPR000182">
    <property type="entry name" value="GNAT_dom"/>
</dbReference>
<dbReference type="EMBL" id="BOON01000001">
    <property type="protein sequence ID" value="GII20472.1"/>
    <property type="molecule type" value="Genomic_DNA"/>
</dbReference>
<accession>A0A8J3T8A3</accession>
<dbReference type="InterPro" id="IPR016181">
    <property type="entry name" value="Acyl_CoA_acyltransferase"/>
</dbReference>